<keyword evidence="2" id="KW-0378">Hydrolase</keyword>
<evidence type="ECO:0000313" key="4">
    <source>
        <dbReference type="EMBL" id="CDS18115.1"/>
    </source>
</evidence>
<dbReference type="Proteomes" id="UP000492820">
    <property type="component" value="Unassembled WGS sequence"/>
</dbReference>
<dbReference type="InterPro" id="IPR012462">
    <property type="entry name" value="UFSP1/2_DUB_cat"/>
</dbReference>
<comment type="similarity">
    <text evidence="1">Belongs to the peptidase C78 family.</text>
</comment>
<dbReference type="Gene3D" id="3.90.70.130">
    <property type="match status" value="1"/>
</dbReference>
<accession>A0A068WED4</accession>
<dbReference type="OrthoDB" id="417506at2759"/>
<gene>
    <name evidence="4" type="ORF">EgrG_000586500</name>
</gene>
<dbReference type="AlphaFoldDB" id="A0A068WED4"/>
<feature type="domain" description="UFSP1/2/DUB catalytic" evidence="3">
    <location>
        <begin position="250"/>
        <end position="445"/>
    </location>
</feature>
<dbReference type="WBParaSite" id="EgrG_000586500">
    <property type="protein sequence ID" value="EgrG_000586500"/>
    <property type="gene ID" value="EgrG_000586500"/>
</dbReference>
<dbReference type="Pfam" id="PF07910">
    <property type="entry name" value="Peptidase_C78"/>
    <property type="match status" value="1"/>
</dbReference>
<name>A0A068WED4_ECHGR</name>
<dbReference type="GO" id="GO:0006508">
    <property type="term" value="P:proteolysis"/>
    <property type="evidence" value="ECO:0007669"/>
    <property type="project" value="UniProtKB-KW"/>
</dbReference>
<reference evidence="6" key="3">
    <citation type="submission" date="2020-10" db="UniProtKB">
        <authorList>
            <consortium name="WormBaseParasite"/>
        </authorList>
    </citation>
    <scope>IDENTIFICATION</scope>
</reference>
<evidence type="ECO:0000313" key="5">
    <source>
        <dbReference type="Proteomes" id="UP000492820"/>
    </source>
</evidence>
<dbReference type="EMBL" id="LK028578">
    <property type="protein sequence ID" value="CDS18115.1"/>
    <property type="molecule type" value="Genomic_DNA"/>
</dbReference>
<evidence type="ECO:0000313" key="6">
    <source>
        <dbReference type="WBParaSite" id="EgrG_000586500"/>
    </source>
</evidence>
<evidence type="ECO:0000256" key="1">
    <source>
        <dbReference type="ARBA" id="ARBA00008552"/>
    </source>
</evidence>
<dbReference type="PANTHER" id="PTHR48153">
    <property type="entry name" value="UFM1-SPECIFIC PROTEASE 2"/>
    <property type="match status" value="1"/>
</dbReference>
<reference evidence="4 5" key="1">
    <citation type="journal article" date="2013" name="Nature">
        <title>The genomes of four tapeworm species reveal adaptations to parasitism.</title>
        <authorList>
            <person name="Tsai I.J."/>
            <person name="Zarowiecki M."/>
            <person name="Holroyd N."/>
            <person name="Garciarrubio A."/>
            <person name="Sanchez-Flores A."/>
            <person name="Brooks K.L."/>
            <person name="Tracey A."/>
            <person name="Bobes R.J."/>
            <person name="Fragoso G."/>
            <person name="Sciutto E."/>
            <person name="Aslett M."/>
            <person name="Beasley H."/>
            <person name="Bennett H.M."/>
            <person name="Cai J."/>
            <person name="Camicia F."/>
            <person name="Clark R."/>
            <person name="Cucher M."/>
            <person name="De Silva N."/>
            <person name="Day T.A."/>
            <person name="Deplazes P."/>
            <person name="Estrada K."/>
            <person name="Fernandez C."/>
            <person name="Holland P.W."/>
            <person name="Hou J."/>
            <person name="Hu S."/>
            <person name="Huckvale T."/>
            <person name="Hung S.S."/>
            <person name="Kamenetzky L."/>
            <person name="Keane J.A."/>
            <person name="Kiss F."/>
            <person name="Koziol U."/>
            <person name="Lambert O."/>
            <person name="Liu K."/>
            <person name="Luo X."/>
            <person name="Luo Y."/>
            <person name="Macchiaroli N."/>
            <person name="Nichol S."/>
            <person name="Paps J."/>
            <person name="Parkinson J."/>
            <person name="Pouchkina-Stantcheva N."/>
            <person name="Riddiford N."/>
            <person name="Rosenzvit M."/>
            <person name="Salinas G."/>
            <person name="Wasmuth J.D."/>
            <person name="Zamanian M."/>
            <person name="Zheng Y."/>
            <person name="Cai X."/>
            <person name="Soberon X."/>
            <person name="Olson P.D."/>
            <person name="Laclette J.P."/>
            <person name="Brehm K."/>
            <person name="Berriman M."/>
            <person name="Garciarrubio A."/>
            <person name="Bobes R.J."/>
            <person name="Fragoso G."/>
            <person name="Sanchez-Flores A."/>
            <person name="Estrada K."/>
            <person name="Cevallos M.A."/>
            <person name="Morett E."/>
            <person name="Gonzalez V."/>
            <person name="Portillo T."/>
            <person name="Ochoa-Leyva A."/>
            <person name="Jose M.V."/>
            <person name="Sciutto E."/>
            <person name="Landa A."/>
            <person name="Jimenez L."/>
            <person name="Valdes V."/>
            <person name="Carrero J.C."/>
            <person name="Larralde C."/>
            <person name="Morales-Montor J."/>
            <person name="Limon-Lason J."/>
            <person name="Soberon X."/>
            <person name="Laclette J.P."/>
        </authorList>
    </citation>
    <scope>NUCLEOTIDE SEQUENCE [LARGE SCALE GENOMIC DNA]</scope>
</reference>
<evidence type="ECO:0000259" key="3">
    <source>
        <dbReference type="Pfam" id="PF07910"/>
    </source>
</evidence>
<proteinExistence type="inferred from homology"/>
<protein>
    <submittedName>
        <fullName evidence="4 6">Ufm1 specific protease 2</fullName>
    </submittedName>
</protein>
<evidence type="ECO:0000256" key="2">
    <source>
        <dbReference type="ARBA" id="ARBA00022801"/>
    </source>
</evidence>
<reference evidence="4" key="2">
    <citation type="submission" date="2014-06" db="EMBL/GenBank/DDBJ databases">
        <authorList>
            <person name="Aslett M."/>
        </authorList>
    </citation>
    <scope>NUCLEOTIDE SEQUENCE</scope>
</reference>
<keyword evidence="4" id="KW-0645">Protease</keyword>
<sequence length="456" mass="51483">MNLVHLSTIATTGALFLRVLVRYGTHLFPWEERSIERIFAHLLETLDALIFIHKDCYISRMKPLLPEQFLKRYLNNTSFQDPLIFEGQFNLDCDSSDAGLRAEVNSPHKLPCGVHQLNVDAFFPVTSDILKGDLFELLQDEIRAFLKAYHETLESILVKEKAVPRSLTAYYFRHEDRLIRVFYPAVCKEEVKLREEIHKGLGLPQKPIIRRGLALFPTRSFRRLLGPNEKNLVSPHLLLPASNSIPNVRCEVIRGRYTYKHYLQDGVDDKNWGCAYRSLQTLASWLLWQGIVTPLQPLPSHRDIQEALVRVGDKPSKFIGSRQWIGSLEVSFCLQELYGVQCRLLPVPRGRDFAAVAASVLVEHFASGGGPVMVGGGDLAHTIVGVQVATDFPVSLAAGTNRTRFLILDPHYTGEPAHVATILGKGWVGWKEESFWRSEVPYNLCLLPPPVDADSV</sequence>
<dbReference type="PANTHER" id="PTHR48153:SF2">
    <property type="entry name" value="UFM1-SPECIFIC PROTEASE 2"/>
    <property type="match status" value="1"/>
</dbReference>
<organism evidence="4">
    <name type="scientific">Echinococcus granulosus</name>
    <name type="common">Hydatid tapeworm</name>
    <dbReference type="NCBI Taxonomy" id="6210"/>
    <lineage>
        <taxon>Eukaryota</taxon>
        <taxon>Metazoa</taxon>
        <taxon>Spiralia</taxon>
        <taxon>Lophotrochozoa</taxon>
        <taxon>Platyhelminthes</taxon>
        <taxon>Cestoda</taxon>
        <taxon>Eucestoda</taxon>
        <taxon>Cyclophyllidea</taxon>
        <taxon>Taeniidae</taxon>
        <taxon>Echinococcus</taxon>
        <taxon>Echinococcus granulosus group</taxon>
    </lineage>
</organism>
<dbReference type="GO" id="GO:0071567">
    <property type="term" value="F:deUFMylase activity"/>
    <property type="evidence" value="ECO:0007669"/>
    <property type="project" value="TreeGrafter"/>
</dbReference>